<comment type="subcellular location">
    <subcellularLocation>
        <location evidence="4">Nucleus</location>
    </subcellularLocation>
</comment>
<feature type="compositionally biased region" description="Low complexity" evidence="21">
    <location>
        <begin position="176"/>
        <end position="186"/>
    </location>
</feature>
<dbReference type="SMART" id="SM00358">
    <property type="entry name" value="DSRM"/>
    <property type="match status" value="1"/>
</dbReference>
<proteinExistence type="inferred from homology"/>
<evidence type="ECO:0000256" key="1">
    <source>
        <dbReference type="ARBA" id="ARBA00000109"/>
    </source>
</evidence>
<dbReference type="Gene3D" id="1.10.1520.10">
    <property type="entry name" value="Ribonuclease III domain"/>
    <property type="match status" value="2"/>
</dbReference>
<evidence type="ECO:0000256" key="21">
    <source>
        <dbReference type="SAM" id="MobiDB-lite"/>
    </source>
</evidence>
<keyword evidence="23" id="KW-1185">Reference proteome</keyword>
<dbReference type="InterPro" id="IPR044442">
    <property type="entry name" value="RNAse_III_DSRM__animal"/>
</dbReference>
<feature type="compositionally biased region" description="Basic and acidic residues" evidence="21">
    <location>
        <begin position="330"/>
        <end position="349"/>
    </location>
</feature>
<dbReference type="GO" id="GO:0031053">
    <property type="term" value="P:primary miRNA processing"/>
    <property type="evidence" value="ECO:0007669"/>
    <property type="project" value="TreeGrafter"/>
</dbReference>
<feature type="compositionally biased region" description="Pro residues" evidence="21">
    <location>
        <begin position="38"/>
        <end position="53"/>
    </location>
</feature>
<evidence type="ECO:0000256" key="12">
    <source>
        <dbReference type="ARBA" id="ARBA00022759"/>
    </source>
</evidence>
<evidence type="ECO:0000256" key="10">
    <source>
        <dbReference type="ARBA" id="ARBA00022723"/>
    </source>
</evidence>
<dbReference type="PROSITE" id="PS00517">
    <property type="entry name" value="RNASE_3_1"/>
    <property type="match status" value="1"/>
</dbReference>
<dbReference type="EC" id="3.1.26.3" evidence="6"/>
<keyword evidence="17" id="KW-0539">Nucleus</keyword>
<dbReference type="GO" id="GO:0004525">
    <property type="term" value="F:ribonuclease III activity"/>
    <property type="evidence" value="ECO:0007669"/>
    <property type="project" value="UniProtKB-EC"/>
</dbReference>
<evidence type="ECO:0000256" key="17">
    <source>
        <dbReference type="ARBA" id="ARBA00023242"/>
    </source>
</evidence>
<dbReference type="SUPFAM" id="SSF54768">
    <property type="entry name" value="dsRNA-binding domain-like"/>
    <property type="match status" value="1"/>
</dbReference>
<keyword evidence="10" id="KW-0479">Metal-binding</keyword>
<evidence type="ECO:0000256" key="5">
    <source>
        <dbReference type="ARBA" id="ARBA00010183"/>
    </source>
</evidence>
<feature type="region of interest" description="Disordered" evidence="21">
    <location>
        <begin position="1342"/>
        <end position="1367"/>
    </location>
</feature>
<dbReference type="GO" id="GO:0031054">
    <property type="term" value="P:pre-miRNA processing"/>
    <property type="evidence" value="ECO:0007669"/>
    <property type="project" value="InterPro"/>
</dbReference>
<dbReference type="FunFam" id="1.10.1520.10:FF:000002">
    <property type="entry name" value="Drosha ribonuclease III"/>
    <property type="match status" value="1"/>
</dbReference>
<feature type="compositionally biased region" description="Polar residues" evidence="21">
    <location>
        <begin position="7"/>
        <end position="25"/>
    </location>
</feature>
<dbReference type="SUPFAM" id="SSF69065">
    <property type="entry name" value="RNase III domain-like"/>
    <property type="match status" value="2"/>
</dbReference>
<evidence type="ECO:0000256" key="9">
    <source>
        <dbReference type="ARBA" id="ARBA00022722"/>
    </source>
</evidence>
<feature type="compositionally biased region" description="Polar residues" evidence="21">
    <location>
        <begin position="198"/>
        <end position="210"/>
    </location>
</feature>
<comment type="cofactor">
    <cofactor evidence="2">
        <name>Mn(2+)</name>
        <dbReference type="ChEBI" id="CHEBI:29035"/>
    </cofactor>
</comment>
<feature type="compositionally biased region" description="Low complexity" evidence="21">
    <location>
        <begin position="252"/>
        <end position="265"/>
    </location>
</feature>
<dbReference type="Pfam" id="PF00035">
    <property type="entry name" value="dsrm"/>
    <property type="match status" value="1"/>
</dbReference>
<dbReference type="Gene3D" id="3.30.160.20">
    <property type="match status" value="1"/>
</dbReference>
<gene>
    <name evidence="22" type="ORF">OFUS_LOCUS11653</name>
</gene>
<evidence type="ECO:0000313" key="23">
    <source>
        <dbReference type="Proteomes" id="UP000749559"/>
    </source>
</evidence>
<evidence type="ECO:0000256" key="15">
    <source>
        <dbReference type="ARBA" id="ARBA00022884"/>
    </source>
</evidence>
<protein>
    <recommendedName>
        <fullName evidence="7">Ribonuclease 3</fullName>
        <ecNumber evidence="6">3.1.26.3</ecNumber>
    </recommendedName>
    <alternativeName>
        <fullName evidence="18">Ribonuclease III</fullName>
    </alternativeName>
    <alternativeName>
        <fullName evidence="19 20">protein Drosha</fullName>
    </alternativeName>
</protein>
<feature type="compositionally biased region" description="Pro residues" evidence="21">
    <location>
        <begin position="63"/>
        <end position="82"/>
    </location>
</feature>
<dbReference type="Pfam" id="PF26050">
    <property type="entry name" value="Helical_CED_Drosha"/>
    <property type="match status" value="1"/>
</dbReference>
<dbReference type="InterPro" id="IPR000999">
    <property type="entry name" value="RNase_III_dom"/>
</dbReference>
<evidence type="ECO:0000256" key="20">
    <source>
        <dbReference type="ARBA" id="ARBA00083702"/>
    </source>
</evidence>
<evidence type="ECO:0000256" key="2">
    <source>
        <dbReference type="ARBA" id="ARBA00001936"/>
    </source>
</evidence>
<dbReference type="Pfam" id="PF00636">
    <property type="entry name" value="Ribonuclease_3"/>
    <property type="match status" value="1"/>
</dbReference>
<dbReference type="InterPro" id="IPR036389">
    <property type="entry name" value="RNase_III_sf"/>
</dbReference>
<feature type="compositionally biased region" description="Basic and acidic residues" evidence="21">
    <location>
        <begin position="211"/>
        <end position="251"/>
    </location>
</feature>
<evidence type="ECO:0000256" key="16">
    <source>
        <dbReference type="ARBA" id="ARBA00023211"/>
    </source>
</evidence>
<feature type="region of interest" description="Disordered" evidence="21">
    <location>
        <begin position="1"/>
        <end position="349"/>
    </location>
</feature>
<keyword evidence="12" id="KW-0255">Endonuclease</keyword>
<evidence type="ECO:0000256" key="13">
    <source>
        <dbReference type="ARBA" id="ARBA00022801"/>
    </source>
</evidence>
<sequence length="1367" mass="157113">MAFRGSSRPNDNGSNAQQQNYTQDGRLNDATRGAWQQTPPPAPKIHVPPPPFGPYVGETPLFPTLPPGPPPGIPPGPPPGLPPGGQFNIPPPGPSSDMSQPPAFSFMQGPPLAPPPPLNAPFGDVDMRVPPNTQTQPQQQNPGVSGSHYDKFDNRSRSKWDRETDRDNSSGRGHWRSVQSSRSPRSMSRERSFDSGISVASNRYDSSATRSRTDHNSRSRQRDNIRSSGRSNERSNNRYRSRSRDRSRESSYRGSVGSRPNNSRSGDNDRRDNDRRDNERRDNDRRDDRRDNDRRDYSRDRKPGRMDGSPRRPHERIEKGPERTNSPLSRYDRRKNQPKSEAKKLLEEKKLLEQKRAAEMEKPKEKKKEMPVWVRCAPADLYFQRDEQTGSMGTTQKMKDLQKKFEEDLLLRAKKIRASKPKPDPSTCTTNLISLMHTHSADPENPAEGGESSSDDDDDDDVLGKCHFEYMRKELERKLNDPDRLHEDLWFNEPGQQNDGPWCRCSAEQKEFGIRHNIYPGEKRAPKCNPDSNNARSLYNYHITMTPETNFKARTPSTISHDGHSYIFEGFSLLSHAPIGQIPKCSVLRYNIDYTILWKQEPVPENFNIKSADMVTDFIYKELLEFIDLDCFEELDDETCRIFHLVPRFIRELPENGKELLSIDAVLKYFLDNNKPLLEKSELHLLAKLEKHEWQEFVDEVQGMLVTVPGMRPGAFRVDQIDRPVVEDNEPKYPMLVHFGMRPHQLTYAGDQNFQKLFKKYLKLKHLLANKPKVSIVDKEALWGKEDELSDLKSKSNMKKEITTELSSEGCMRTGIRSDICQHAIFMPVLISHLRFHNCLNNLEDILEYKFKDRYKLQLALTHPSHKVNFGTTSDHGRNTLSNCGIRSPNYGTGVATKLKTHRKRGINVLFEIMSQMGNEQPTLSDISHNERYEHLGDAVLECIVTVHLYFMFPHLDEGALATFRSAIVQNQHLTVLAKNLQLEKYLLYSHGAELCHDLHLNHALADCFEAMLCALYLDGGIHVAQKVMAKCLFGREEDAHLHDIWTNPRPDPLQDDEPDGDRHWISSSPVLQNLTELEEVTGLQFKWIRLLARSLSPKYVGYNNLTLGHNERMEFLGDSILQFIASLYLFNHFPNHHEGHLSLLRSSLVNNRTQSIVCDELDLTKYRINPTADIACRNKKSISYKEKADLLEAFIAAMFIDQGLDTVVAFCKVCFFPRLKHFILTQDWNDPKSHLQQCCLTLRELDKGEPDIPTYRIIESHGATNSRRYTVAVYFRGERLASGTGHSIQQGEMHAAMNALTDKEYMFPHLKYQRSFVKNRRKLAALDPTDKKDIWQNSIWETGLPKDDPTKNRRKYKPQIPKRYKK</sequence>
<dbReference type="GO" id="GO:0070877">
    <property type="term" value="C:microprocessor complex"/>
    <property type="evidence" value="ECO:0007669"/>
    <property type="project" value="TreeGrafter"/>
</dbReference>
<dbReference type="EMBL" id="CAIIXF020000006">
    <property type="protein sequence ID" value="CAH1785630.1"/>
    <property type="molecule type" value="Genomic_DNA"/>
</dbReference>
<feature type="compositionally biased region" description="Basic and acidic residues" evidence="21">
    <location>
        <begin position="148"/>
        <end position="169"/>
    </location>
</feature>
<dbReference type="CDD" id="cd19877">
    <property type="entry name" value="DSRM_RNAse_III_meta_like"/>
    <property type="match status" value="1"/>
</dbReference>
<keyword evidence="9" id="KW-0540">Nuclease</keyword>
<accession>A0A8J1UHC7</accession>
<keyword evidence="11" id="KW-0677">Repeat</keyword>
<dbReference type="PANTHER" id="PTHR11207:SF0">
    <property type="entry name" value="RIBONUCLEASE 3"/>
    <property type="match status" value="1"/>
</dbReference>
<dbReference type="GO" id="GO:0003723">
    <property type="term" value="F:RNA binding"/>
    <property type="evidence" value="ECO:0007669"/>
    <property type="project" value="UniProtKB-UniRule"/>
</dbReference>
<organism evidence="22 23">
    <name type="scientific">Owenia fusiformis</name>
    <name type="common">Polychaete worm</name>
    <dbReference type="NCBI Taxonomy" id="6347"/>
    <lineage>
        <taxon>Eukaryota</taxon>
        <taxon>Metazoa</taxon>
        <taxon>Spiralia</taxon>
        <taxon>Lophotrochozoa</taxon>
        <taxon>Annelida</taxon>
        <taxon>Polychaeta</taxon>
        <taxon>Sedentaria</taxon>
        <taxon>Canalipalpata</taxon>
        <taxon>Sabellida</taxon>
        <taxon>Oweniida</taxon>
        <taxon>Oweniidae</taxon>
        <taxon>Owenia</taxon>
    </lineage>
</organism>
<dbReference type="Pfam" id="PF14622">
    <property type="entry name" value="Ribonucleas_3_3"/>
    <property type="match status" value="1"/>
</dbReference>
<dbReference type="PANTHER" id="PTHR11207">
    <property type="entry name" value="RIBONUCLEASE III"/>
    <property type="match status" value="1"/>
</dbReference>
<feature type="compositionally biased region" description="Basic residues" evidence="21">
    <location>
        <begin position="1353"/>
        <end position="1367"/>
    </location>
</feature>
<evidence type="ECO:0000256" key="8">
    <source>
        <dbReference type="ARBA" id="ARBA00022517"/>
    </source>
</evidence>
<evidence type="ECO:0000256" key="11">
    <source>
        <dbReference type="ARBA" id="ARBA00022737"/>
    </source>
</evidence>
<dbReference type="SMART" id="SM00535">
    <property type="entry name" value="RIBOc"/>
    <property type="match status" value="2"/>
</dbReference>
<reference evidence="22" key="1">
    <citation type="submission" date="2022-03" db="EMBL/GenBank/DDBJ databases">
        <authorList>
            <person name="Martin C."/>
        </authorList>
    </citation>
    <scope>NUCLEOTIDE SEQUENCE</scope>
</reference>
<comment type="catalytic activity">
    <reaction evidence="1">
        <text>Endonucleolytic cleavage to 5'-phosphomonoester.</text>
        <dbReference type="EC" id="3.1.26.3"/>
    </reaction>
</comment>
<dbReference type="Proteomes" id="UP000749559">
    <property type="component" value="Unassembled WGS sequence"/>
</dbReference>
<evidence type="ECO:0000313" key="22">
    <source>
        <dbReference type="EMBL" id="CAH1785630.1"/>
    </source>
</evidence>
<dbReference type="GO" id="GO:0042254">
    <property type="term" value="P:ribosome biogenesis"/>
    <property type="evidence" value="ECO:0007669"/>
    <property type="project" value="UniProtKB-KW"/>
</dbReference>
<name>A0A8J1UHC7_OWEFU</name>
<comment type="caution">
    <text evidence="22">The sequence shown here is derived from an EMBL/GenBank/DDBJ whole genome shotgun (WGS) entry which is preliminary data.</text>
</comment>
<feature type="compositionally biased region" description="Basic and acidic residues" evidence="21">
    <location>
        <begin position="266"/>
        <end position="322"/>
    </location>
</feature>
<dbReference type="InterPro" id="IPR058938">
    <property type="entry name" value="Helical_CED_Drosha"/>
</dbReference>
<evidence type="ECO:0000256" key="3">
    <source>
        <dbReference type="ARBA" id="ARBA00001946"/>
    </source>
</evidence>
<comment type="cofactor">
    <cofactor evidence="3">
        <name>Mg(2+)</name>
        <dbReference type="ChEBI" id="CHEBI:18420"/>
    </cofactor>
</comment>
<evidence type="ECO:0000256" key="19">
    <source>
        <dbReference type="ARBA" id="ARBA00078955"/>
    </source>
</evidence>
<feature type="compositionally biased region" description="Low complexity" evidence="21">
    <location>
        <begin position="130"/>
        <end position="142"/>
    </location>
</feature>
<dbReference type="PROSITE" id="PS50142">
    <property type="entry name" value="RNASE_3_2"/>
    <property type="match status" value="2"/>
</dbReference>
<dbReference type="FunFam" id="3.30.160.20:FF:000012">
    <property type="entry name" value="Drosha ribonuclease III"/>
    <property type="match status" value="1"/>
</dbReference>
<keyword evidence="15" id="KW-0694">RNA-binding</keyword>
<dbReference type="InterPro" id="IPR014720">
    <property type="entry name" value="dsRBD_dom"/>
</dbReference>
<dbReference type="GO" id="GO:0046872">
    <property type="term" value="F:metal ion binding"/>
    <property type="evidence" value="ECO:0007669"/>
    <property type="project" value="UniProtKB-KW"/>
</dbReference>
<comment type="similarity">
    <text evidence="5">Belongs to the ribonuclease III family.</text>
</comment>
<keyword evidence="16" id="KW-0464">Manganese</keyword>
<keyword evidence="8" id="KW-0690">Ribosome biogenesis</keyword>
<keyword evidence="13" id="KW-0378">Hydrolase</keyword>
<evidence type="ECO:0000256" key="14">
    <source>
        <dbReference type="ARBA" id="ARBA00022842"/>
    </source>
</evidence>
<evidence type="ECO:0000256" key="6">
    <source>
        <dbReference type="ARBA" id="ARBA00012177"/>
    </source>
</evidence>
<dbReference type="CDD" id="cd00593">
    <property type="entry name" value="RIBOc"/>
    <property type="match status" value="2"/>
</dbReference>
<evidence type="ECO:0000256" key="4">
    <source>
        <dbReference type="ARBA" id="ARBA00004123"/>
    </source>
</evidence>
<evidence type="ECO:0000256" key="7">
    <source>
        <dbReference type="ARBA" id="ARBA00017706"/>
    </source>
</evidence>
<feature type="region of interest" description="Disordered" evidence="21">
    <location>
        <begin position="439"/>
        <end position="463"/>
    </location>
</feature>
<evidence type="ECO:0000256" key="18">
    <source>
        <dbReference type="ARBA" id="ARBA00032486"/>
    </source>
</evidence>
<dbReference type="OrthoDB" id="67027at2759"/>
<dbReference type="PROSITE" id="PS50137">
    <property type="entry name" value="DS_RBD"/>
    <property type="match status" value="1"/>
</dbReference>
<keyword evidence="14" id="KW-0460">Magnesium</keyword>